<gene>
    <name evidence="1" type="ORF">D8771_31535</name>
</gene>
<dbReference type="AlphaFoldDB" id="A0A6C1C8Z2"/>
<comment type="caution">
    <text evidence="1">The sequence shown here is derived from an EMBL/GenBank/DDBJ whole genome shotgun (WGS) entry which is preliminary data.</text>
</comment>
<evidence type="ECO:0000313" key="2">
    <source>
        <dbReference type="Proteomes" id="UP000298111"/>
    </source>
</evidence>
<dbReference type="Proteomes" id="UP000298111">
    <property type="component" value="Unassembled WGS sequence"/>
</dbReference>
<proteinExistence type="predicted"/>
<dbReference type="GO" id="GO:0140359">
    <property type="term" value="F:ABC-type transporter activity"/>
    <property type="evidence" value="ECO:0007669"/>
    <property type="project" value="InterPro"/>
</dbReference>
<dbReference type="EMBL" id="RCIY01000114">
    <property type="protein sequence ID" value="TGG75556.1"/>
    <property type="molecule type" value="Genomic_DNA"/>
</dbReference>
<evidence type="ECO:0000313" key="1">
    <source>
        <dbReference type="EMBL" id="TGG75556.1"/>
    </source>
</evidence>
<dbReference type="RefSeq" id="WP_016469529.1">
    <property type="nucleotide sequence ID" value="NZ_BBQG01000021.1"/>
</dbReference>
<name>A0A6C1C8Z2_9ACTN</name>
<dbReference type="PANTHER" id="PTHR37305">
    <property type="entry name" value="INTEGRAL MEMBRANE PROTEIN-RELATED"/>
    <property type="match status" value="1"/>
</dbReference>
<reference evidence="1 2" key="1">
    <citation type="submission" date="2018-10" db="EMBL/GenBank/DDBJ databases">
        <title>Isolation of pseudouridimycin from Streptomyces albus DSM 40763.</title>
        <authorList>
            <person name="Rosenqvist P."/>
            <person name="Metsae-Ketelae M."/>
            <person name="Virta P."/>
        </authorList>
    </citation>
    <scope>NUCLEOTIDE SEQUENCE [LARGE SCALE GENOMIC DNA]</scope>
    <source>
        <strain evidence="1 2">DSM 40763</strain>
    </source>
</reference>
<dbReference type="GeneID" id="75181584"/>
<organism evidence="1 2">
    <name type="scientific">Streptomyces albus</name>
    <dbReference type="NCBI Taxonomy" id="1888"/>
    <lineage>
        <taxon>Bacteria</taxon>
        <taxon>Bacillati</taxon>
        <taxon>Actinomycetota</taxon>
        <taxon>Actinomycetes</taxon>
        <taxon>Kitasatosporales</taxon>
        <taxon>Streptomycetaceae</taxon>
        <taxon>Streptomyces</taxon>
    </lineage>
</organism>
<dbReference type="GO" id="GO:0005886">
    <property type="term" value="C:plasma membrane"/>
    <property type="evidence" value="ECO:0007669"/>
    <property type="project" value="UniProtKB-SubCell"/>
</dbReference>
<accession>A0A6C1C8Z2</accession>
<sequence>MTASVSGHSSAGAVGVPSVLPATGAGATLAAIHAEWTKVRTLRSMVAVLAGTFVASVGLAVLSGASVSRALRADNGMVRADFNPVDSGFNIVWYTQLGMVAFGVLLMSGEFGSGMIRVSLAAVPQRWRLYAAKAGVCTAVVLPLAAVTVVLSFLLDQAALGDYGAGAGDAGVVRGMALGTVYLTLIALLSFGVATAVRSTAVALGAMYVFLFAVSPISQAVPGLKEAARYLPDKAGIQALKVGADADPALGPWGGILIVVGWTVLALVVGWLSFRKREV</sequence>
<dbReference type="PANTHER" id="PTHR37305:SF2">
    <property type="entry name" value="BACITRACIN TRANSPORT PERMEASE PROTEIN BCRB"/>
    <property type="match status" value="1"/>
</dbReference>
<protein>
    <submittedName>
        <fullName evidence="1">ABC transporter permease</fullName>
    </submittedName>
</protein>